<keyword evidence="11" id="KW-1185">Reference proteome</keyword>
<accession>A0A286UK86</accession>
<feature type="transmembrane region" description="Helical" evidence="8">
    <location>
        <begin position="340"/>
        <end position="358"/>
    </location>
</feature>
<feature type="transmembrane region" description="Helical" evidence="8">
    <location>
        <begin position="249"/>
        <end position="266"/>
    </location>
</feature>
<feature type="transmembrane region" description="Helical" evidence="8">
    <location>
        <begin position="299"/>
        <end position="320"/>
    </location>
</feature>
<dbReference type="Pfam" id="PF01694">
    <property type="entry name" value="Rhomboid"/>
    <property type="match status" value="1"/>
</dbReference>
<dbReference type="InterPro" id="IPR050925">
    <property type="entry name" value="Rhomboid_protease_S54"/>
</dbReference>
<keyword evidence="6 8" id="KW-0472">Membrane</keyword>
<evidence type="ECO:0000313" key="10">
    <source>
        <dbReference type="EMBL" id="PAV19885.1"/>
    </source>
</evidence>
<dbReference type="AlphaFoldDB" id="A0A286UK86"/>
<comment type="caution">
    <text evidence="10">The sequence shown here is derived from an EMBL/GenBank/DDBJ whole genome shotgun (WGS) entry which is preliminary data.</text>
</comment>
<dbReference type="InterPro" id="IPR035952">
    <property type="entry name" value="Rhomboid-like_sf"/>
</dbReference>
<feature type="transmembrane region" description="Helical" evidence="8">
    <location>
        <begin position="446"/>
        <end position="466"/>
    </location>
</feature>
<dbReference type="InParanoid" id="A0A286UK86"/>
<keyword evidence="4" id="KW-0378">Hydrolase</keyword>
<evidence type="ECO:0000256" key="5">
    <source>
        <dbReference type="ARBA" id="ARBA00022989"/>
    </source>
</evidence>
<proteinExistence type="inferred from homology"/>
<protein>
    <submittedName>
        <fullName evidence="10">Integral membrane protease of the rhomboid family</fullName>
    </submittedName>
</protein>
<dbReference type="PANTHER" id="PTHR43731:SF14">
    <property type="entry name" value="PRESENILIN-ASSOCIATED RHOMBOID-LIKE PROTEIN, MITOCHONDRIAL"/>
    <property type="match status" value="1"/>
</dbReference>
<dbReference type="GO" id="GO:0004252">
    <property type="term" value="F:serine-type endopeptidase activity"/>
    <property type="evidence" value="ECO:0007669"/>
    <property type="project" value="InterPro"/>
</dbReference>
<organism evidence="10 11">
    <name type="scientific">Pyrrhoderma noxium</name>
    <dbReference type="NCBI Taxonomy" id="2282107"/>
    <lineage>
        <taxon>Eukaryota</taxon>
        <taxon>Fungi</taxon>
        <taxon>Dikarya</taxon>
        <taxon>Basidiomycota</taxon>
        <taxon>Agaricomycotina</taxon>
        <taxon>Agaricomycetes</taxon>
        <taxon>Hymenochaetales</taxon>
        <taxon>Hymenochaetaceae</taxon>
        <taxon>Pyrrhoderma</taxon>
    </lineage>
</organism>
<evidence type="ECO:0000256" key="4">
    <source>
        <dbReference type="ARBA" id="ARBA00022801"/>
    </source>
</evidence>
<evidence type="ECO:0000313" key="11">
    <source>
        <dbReference type="Proteomes" id="UP000217199"/>
    </source>
</evidence>
<dbReference type="GO" id="GO:0016020">
    <property type="term" value="C:membrane"/>
    <property type="evidence" value="ECO:0007669"/>
    <property type="project" value="UniProtKB-SubCell"/>
</dbReference>
<gene>
    <name evidence="10" type="ORF">PNOK_0481900</name>
</gene>
<evidence type="ECO:0000256" key="6">
    <source>
        <dbReference type="ARBA" id="ARBA00023136"/>
    </source>
</evidence>
<keyword evidence="3 8" id="KW-0812">Transmembrane</keyword>
<keyword evidence="5 8" id="KW-1133">Transmembrane helix</keyword>
<name>A0A286UK86_9AGAM</name>
<keyword evidence="10" id="KW-0645">Protease</keyword>
<dbReference type="GO" id="GO:0006465">
    <property type="term" value="P:signal peptide processing"/>
    <property type="evidence" value="ECO:0007669"/>
    <property type="project" value="TreeGrafter"/>
</dbReference>
<feature type="domain" description="Peptidase S54 rhomboid" evidence="9">
    <location>
        <begin position="285"/>
        <end position="489"/>
    </location>
</feature>
<dbReference type="PANTHER" id="PTHR43731">
    <property type="entry name" value="RHOMBOID PROTEASE"/>
    <property type="match status" value="1"/>
</dbReference>
<feature type="transmembrane region" description="Helical" evidence="8">
    <location>
        <begin position="412"/>
        <end position="434"/>
    </location>
</feature>
<evidence type="ECO:0000259" key="9">
    <source>
        <dbReference type="Pfam" id="PF01694"/>
    </source>
</evidence>
<reference evidence="10 11" key="1">
    <citation type="journal article" date="2017" name="Mol. Ecol.">
        <title>Comparative and population genomic landscape of Phellinus noxius: A hypervariable fungus causing root rot in trees.</title>
        <authorList>
            <person name="Chung C.L."/>
            <person name="Lee T.J."/>
            <person name="Akiba M."/>
            <person name="Lee H.H."/>
            <person name="Kuo T.H."/>
            <person name="Liu D."/>
            <person name="Ke H.M."/>
            <person name="Yokoi T."/>
            <person name="Roa M.B."/>
            <person name="Lu M.J."/>
            <person name="Chang Y.Y."/>
            <person name="Ann P.J."/>
            <person name="Tsai J.N."/>
            <person name="Chen C.Y."/>
            <person name="Tzean S.S."/>
            <person name="Ota Y."/>
            <person name="Hattori T."/>
            <person name="Sahashi N."/>
            <person name="Liou R.F."/>
            <person name="Kikuchi T."/>
            <person name="Tsai I.J."/>
        </authorList>
    </citation>
    <scope>NUCLEOTIDE SEQUENCE [LARGE SCALE GENOMIC DNA]</scope>
    <source>
        <strain evidence="10 11">FFPRI411160</strain>
    </source>
</reference>
<comment type="similarity">
    <text evidence="2">Belongs to the peptidase S54 family.</text>
</comment>
<comment type="subcellular location">
    <subcellularLocation>
        <location evidence="1">Membrane</location>
        <topology evidence="1">Multi-pass membrane protein</topology>
    </subcellularLocation>
</comment>
<evidence type="ECO:0000256" key="3">
    <source>
        <dbReference type="ARBA" id="ARBA00022692"/>
    </source>
</evidence>
<dbReference type="EMBL" id="NBII01000004">
    <property type="protein sequence ID" value="PAV19885.1"/>
    <property type="molecule type" value="Genomic_DNA"/>
</dbReference>
<dbReference type="STRING" id="2282107.A0A286UK86"/>
<dbReference type="Gene3D" id="1.20.1540.10">
    <property type="entry name" value="Rhomboid-like"/>
    <property type="match status" value="1"/>
</dbReference>
<evidence type="ECO:0000256" key="1">
    <source>
        <dbReference type="ARBA" id="ARBA00004141"/>
    </source>
</evidence>
<dbReference type="Proteomes" id="UP000217199">
    <property type="component" value="Unassembled WGS sequence"/>
</dbReference>
<dbReference type="InterPro" id="IPR022764">
    <property type="entry name" value="Peptidase_S54_rhomboid_dom"/>
</dbReference>
<evidence type="ECO:0000256" key="8">
    <source>
        <dbReference type="SAM" id="Phobius"/>
    </source>
</evidence>
<evidence type="ECO:0000256" key="7">
    <source>
        <dbReference type="SAM" id="MobiDB-lite"/>
    </source>
</evidence>
<dbReference type="OrthoDB" id="10260614at2759"/>
<evidence type="ECO:0000256" key="2">
    <source>
        <dbReference type="ARBA" id="ARBA00009045"/>
    </source>
</evidence>
<dbReference type="SUPFAM" id="SSF144091">
    <property type="entry name" value="Rhomboid-like"/>
    <property type="match status" value="1"/>
</dbReference>
<feature type="region of interest" description="Disordered" evidence="7">
    <location>
        <begin position="60"/>
        <end position="79"/>
    </location>
</feature>
<sequence length="517" mass="58463">MFSAVTSISISSRILLRSPCLRLANRPYPQSRTSAISSYLKSPSYSKRFYPRLARNESESHLKVEDAKATGPSAPPDHPSYLAEFAKEEDTLFERNAAKYLKQTEKAPLYGKKRSIEPEKLLETRYRDELLKEDPTIDLPKYEESLGRPKILKQIFFTLFVGLTSYQVLAVLTTDETHKLSAVFPVPLMTHNSQLRMLRTSLIAERLKKELEQWKAALSAFPQTIARPILWAYVTAANMYIESSEGRRVMYQICAMNGIVFLLWQLRYCRAFMHRSFLHHPLSGRSYTLLTSVFSHQSIIHLLANSFALISFGSAATSFLQDHQAKNRENVQEATPIYHFWAFYICAGLFSSLTSHIVRVKFDYPRLLAKIRASAIGQNIPETVNKPSLFRNLGLLKKEGSPDAVAQKASRLIPASLGASGAIYSAVTLSALAYPNADVQLLFPPITMPISWGVGGMVMLDILGILRGWRLFDHWAHLSGALFGLFYYKYGVQIWDKDRALCEVVYLESEAEERGGK</sequence>